<evidence type="ECO:0000256" key="3">
    <source>
        <dbReference type="ARBA" id="ARBA00014376"/>
    </source>
</evidence>
<dbReference type="KEGG" id="stim:H1B31_05615"/>
<evidence type="ECO:0000256" key="4">
    <source>
        <dbReference type="ARBA" id="ARBA00023143"/>
    </source>
</evidence>
<comment type="subcellular location">
    <subcellularLocation>
        <location evidence="1 6">Bacterial flagellum basal body</location>
    </subcellularLocation>
</comment>
<keyword evidence="8" id="KW-0966">Cell projection</keyword>
<evidence type="ECO:0000259" key="7">
    <source>
        <dbReference type="Pfam" id="PF00460"/>
    </source>
</evidence>
<keyword evidence="9" id="KW-1185">Reference proteome</keyword>
<comment type="subunit">
    <text evidence="6">The basal body constitutes a major portion of the flagellar organelle and consists of a number of rings mounted on a central rod.</text>
</comment>
<dbReference type="GO" id="GO:0030694">
    <property type="term" value="C:bacterial-type flagellum basal body, rod"/>
    <property type="evidence" value="ECO:0007669"/>
    <property type="project" value="InterPro"/>
</dbReference>
<dbReference type="RefSeq" id="WP_185979624.1">
    <property type="nucleotide sequence ID" value="NZ_CP060204.1"/>
</dbReference>
<evidence type="ECO:0000313" key="9">
    <source>
        <dbReference type="Proteomes" id="UP000515480"/>
    </source>
</evidence>
<feature type="domain" description="Flagellar basal body rod protein N-terminal" evidence="7">
    <location>
        <begin position="11"/>
        <end position="38"/>
    </location>
</feature>
<dbReference type="InterPro" id="IPR019776">
    <property type="entry name" value="Flagellar_basal_body_rod_CS"/>
</dbReference>
<dbReference type="InterPro" id="IPR001444">
    <property type="entry name" value="Flag_bb_rod_N"/>
</dbReference>
<dbReference type="GO" id="GO:0071978">
    <property type="term" value="P:bacterial-type flagellum-dependent swarming motility"/>
    <property type="evidence" value="ECO:0007669"/>
    <property type="project" value="TreeGrafter"/>
</dbReference>
<organism evidence="8 9">
    <name type="scientific">Selenomonas timonae</name>
    <dbReference type="NCBI Taxonomy" id="2754044"/>
    <lineage>
        <taxon>Bacteria</taxon>
        <taxon>Bacillati</taxon>
        <taxon>Bacillota</taxon>
        <taxon>Negativicutes</taxon>
        <taxon>Selenomonadales</taxon>
        <taxon>Selenomonadaceae</taxon>
        <taxon>Selenomonas</taxon>
    </lineage>
</organism>
<dbReference type="PANTHER" id="PTHR30435:SF12">
    <property type="entry name" value="FLAGELLAR BASAL BODY ROD PROTEIN FLGB"/>
    <property type="match status" value="1"/>
</dbReference>
<evidence type="ECO:0000256" key="5">
    <source>
        <dbReference type="ARBA" id="ARBA00024934"/>
    </source>
</evidence>
<evidence type="ECO:0000256" key="1">
    <source>
        <dbReference type="ARBA" id="ARBA00004117"/>
    </source>
</evidence>
<keyword evidence="4 6" id="KW-0975">Bacterial flagellum</keyword>
<proteinExistence type="inferred from homology"/>
<evidence type="ECO:0000256" key="2">
    <source>
        <dbReference type="ARBA" id="ARBA00009677"/>
    </source>
</evidence>
<comment type="similarity">
    <text evidence="2 6">Belongs to the flagella basal body rod proteins family.</text>
</comment>
<dbReference type="NCBIfam" id="TIGR01396">
    <property type="entry name" value="FlgB"/>
    <property type="match status" value="1"/>
</dbReference>
<dbReference type="PIRSF" id="PIRSF002889">
    <property type="entry name" value="Rod_FlgB"/>
    <property type="match status" value="1"/>
</dbReference>
<keyword evidence="8" id="KW-0969">Cilium</keyword>
<comment type="function">
    <text evidence="5 6">Structural component of flagellum, the bacterial motility apparatus. Part of the rod structure of flagellar basal body.</text>
</comment>
<reference evidence="8 9" key="1">
    <citation type="submission" date="2020-07" db="EMBL/GenBank/DDBJ databases">
        <title>Complete genome and description of Selenomonas timonensis sp. nov., a new bacterium isolated from a gingivitis subject.</title>
        <authorList>
            <person name="Antezack A."/>
        </authorList>
    </citation>
    <scope>NUCLEOTIDE SEQUENCE [LARGE SCALE GENOMIC DNA]</scope>
    <source>
        <strain evidence="8 9">Marseille-Q3039</strain>
    </source>
</reference>
<evidence type="ECO:0000313" key="8">
    <source>
        <dbReference type="EMBL" id="QNH53399.1"/>
    </source>
</evidence>
<gene>
    <name evidence="8" type="primary">flgB</name>
    <name evidence="8" type="ORF">H1B31_05615</name>
</gene>
<dbReference type="Proteomes" id="UP000515480">
    <property type="component" value="Chromosome"/>
</dbReference>
<dbReference type="PANTHER" id="PTHR30435">
    <property type="entry name" value="FLAGELLAR PROTEIN"/>
    <property type="match status" value="1"/>
</dbReference>
<dbReference type="AlphaFoldDB" id="A0A7G7VH06"/>
<name>A0A7G7VH06_9FIRM</name>
<dbReference type="InterPro" id="IPR006300">
    <property type="entry name" value="FlgB"/>
</dbReference>
<sequence>MLEQLVNTPTIDIGSRAMAAASLRHEVLSNNIANVNTPYFRRSHVRFEDLLKQELGLDDNPLMKVVRTHDRHMPIDFRGKARPVIEQDTTTNMRLDGNNVDIDIEMAEVAKNQLYYSALATALGGQISKLKSVINSGQGS</sequence>
<evidence type="ECO:0000256" key="6">
    <source>
        <dbReference type="PIRNR" id="PIRNR002889"/>
    </source>
</evidence>
<accession>A0A7G7VH06</accession>
<protein>
    <recommendedName>
        <fullName evidence="3 6">Flagellar basal body rod protein FlgB</fullName>
    </recommendedName>
</protein>
<keyword evidence="8" id="KW-0282">Flagellum</keyword>
<dbReference type="Pfam" id="PF00460">
    <property type="entry name" value="Flg_bb_rod"/>
    <property type="match status" value="1"/>
</dbReference>
<dbReference type="PROSITE" id="PS00588">
    <property type="entry name" value="FLAGELLA_BB_ROD"/>
    <property type="match status" value="1"/>
</dbReference>
<dbReference type="EMBL" id="CP060204">
    <property type="protein sequence ID" value="QNH53399.1"/>
    <property type="molecule type" value="Genomic_DNA"/>
</dbReference>